<keyword evidence="3" id="KW-1185">Reference proteome</keyword>
<dbReference type="PANTHER" id="PTHR33431:SF2">
    <property type="entry name" value="CAMP-DEPENDENT PROTEIN KINASE CATALYTIC SUBUNIT-LIKE"/>
    <property type="match status" value="1"/>
</dbReference>
<name>A0ABU6WFQ3_9FABA</name>
<reference evidence="2 3" key="1">
    <citation type="journal article" date="2023" name="Plants (Basel)">
        <title>Bridging the Gap: Combining Genomics and Transcriptomics Approaches to Understand Stylosanthes scabra, an Orphan Legume from the Brazilian Caatinga.</title>
        <authorList>
            <person name="Ferreira-Neto J.R.C."/>
            <person name="da Silva M.D."/>
            <person name="Binneck E."/>
            <person name="de Melo N.F."/>
            <person name="da Silva R.H."/>
            <person name="de Melo A.L.T.M."/>
            <person name="Pandolfi V."/>
            <person name="Bustamante F.O."/>
            <person name="Brasileiro-Vidal A.C."/>
            <person name="Benko-Iseppon A.M."/>
        </authorList>
    </citation>
    <scope>NUCLEOTIDE SEQUENCE [LARGE SCALE GENOMIC DNA]</scope>
    <source>
        <tissue evidence="2">Leaves</tissue>
    </source>
</reference>
<feature type="compositionally biased region" description="Low complexity" evidence="1">
    <location>
        <begin position="220"/>
        <end position="234"/>
    </location>
</feature>
<feature type="region of interest" description="Disordered" evidence="1">
    <location>
        <begin position="83"/>
        <end position="123"/>
    </location>
</feature>
<evidence type="ECO:0000313" key="2">
    <source>
        <dbReference type="EMBL" id="MED6184756.1"/>
    </source>
</evidence>
<evidence type="ECO:0000313" key="3">
    <source>
        <dbReference type="Proteomes" id="UP001341840"/>
    </source>
</evidence>
<accession>A0ABU6WFQ3</accession>
<organism evidence="2 3">
    <name type="scientific">Stylosanthes scabra</name>
    <dbReference type="NCBI Taxonomy" id="79078"/>
    <lineage>
        <taxon>Eukaryota</taxon>
        <taxon>Viridiplantae</taxon>
        <taxon>Streptophyta</taxon>
        <taxon>Embryophyta</taxon>
        <taxon>Tracheophyta</taxon>
        <taxon>Spermatophyta</taxon>
        <taxon>Magnoliopsida</taxon>
        <taxon>eudicotyledons</taxon>
        <taxon>Gunneridae</taxon>
        <taxon>Pentapetalae</taxon>
        <taxon>rosids</taxon>
        <taxon>fabids</taxon>
        <taxon>Fabales</taxon>
        <taxon>Fabaceae</taxon>
        <taxon>Papilionoideae</taxon>
        <taxon>50 kb inversion clade</taxon>
        <taxon>dalbergioids sensu lato</taxon>
        <taxon>Dalbergieae</taxon>
        <taxon>Pterocarpus clade</taxon>
        <taxon>Stylosanthes</taxon>
    </lineage>
</organism>
<dbReference type="Proteomes" id="UP001341840">
    <property type="component" value="Unassembled WGS sequence"/>
</dbReference>
<dbReference type="Pfam" id="PF07795">
    <property type="entry name" value="DUF1635"/>
    <property type="match status" value="1"/>
</dbReference>
<evidence type="ECO:0000256" key="1">
    <source>
        <dbReference type="SAM" id="MobiDB-lite"/>
    </source>
</evidence>
<feature type="region of interest" description="Disordered" evidence="1">
    <location>
        <begin position="213"/>
        <end position="243"/>
    </location>
</feature>
<feature type="compositionally biased region" description="Low complexity" evidence="1">
    <location>
        <begin position="96"/>
        <end position="120"/>
    </location>
</feature>
<proteinExistence type="predicted"/>
<dbReference type="PANTHER" id="PTHR33431">
    <property type="entry name" value="ENABLED-LIKE PROTEIN (DUF1635)"/>
    <property type="match status" value="1"/>
</dbReference>
<comment type="caution">
    <text evidence="2">The sequence shown here is derived from an EMBL/GenBank/DDBJ whole genome shotgun (WGS) entry which is preliminary data.</text>
</comment>
<sequence length="243" mass="26904">MEYECTPLSWEFFYQEEQGLEELRHSLLFTSLELEATIESAKVEIASRECELHNVNELLAIAIKERDEAQAKCKKLELQATTTTSNNEENEIQPGSYSSSASESEQNSSSSSINQNQNQSRTTSFEEVMMELAEKRPLPEKGKLLKAVVEAGPLLQSILLAGPLPQWQHPPPQLTSIEIPPITIPKGSITLTKKRERDLSSISKQGAAQVDFPNSKCIKTTPTPLPTISPSHHSLPPPPPSFS</sequence>
<gene>
    <name evidence="2" type="ORF">PIB30_050651</name>
</gene>
<protein>
    <submittedName>
        <fullName evidence="2">Uncharacterized protein</fullName>
    </submittedName>
</protein>
<dbReference type="InterPro" id="IPR012862">
    <property type="entry name" value="DUF1635"/>
</dbReference>
<dbReference type="EMBL" id="JASCZI010181593">
    <property type="protein sequence ID" value="MED6184756.1"/>
    <property type="molecule type" value="Genomic_DNA"/>
</dbReference>